<dbReference type="Gene3D" id="1.10.730.20">
    <property type="match status" value="1"/>
</dbReference>
<dbReference type="PANTHER" id="PTHR42765:SF1">
    <property type="entry name" value="ISOLEUCINE--TRNA LIGASE, MITOCHONDRIAL"/>
    <property type="match status" value="1"/>
</dbReference>
<dbReference type="SUPFAM" id="SSF50677">
    <property type="entry name" value="ValRS/IleRS/LeuRS editing domain"/>
    <property type="match status" value="1"/>
</dbReference>
<evidence type="ECO:0000259" key="12">
    <source>
        <dbReference type="Pfam" id="PF06827"/>
    </source>
</evidence>
<gene>
    <name evidence="10" type="primary">ileS</name>
    <name evidence="14" type="ORF">CAY53_04675</name>
</gene>
<keyword evidence="5 10" id="KW-0067">ATP-binding</keyword>
<keyword evidence="6 10" id="KW-0648">Protein biosynthesis</keyword>
<dbReference type="GO" id="GO:0006428">
    <property type="term" value="P:isoleucyl-tRNA aminoacylation"/>
    <property type="evidence" value="ECO:0007669"/>
    <property type="project" value="UniProtKB-UniRule"/>
</dbReference>
<comment type="catalytic activity">
    <reaction evidence="9 10">
        <text>tRNA(Ile) + L-isoleucine + ATP = L-isoleucyl-tRNA(Ile) + AMP + diphosphate</text>
        <dbReference type="Rhea" id="RHEA:11060"/>
        <dbReference type="Rhea" id="RHEA-COMP:9666"/>
        <dbReference type="Rhea" id="RHEA-COMP:9695"/>
        <dbReference type="ChEBI" id="CHEBI:30616"/>
        <dbReference type="ChEBI" id="CHEBI:33019"/>
        <dbReference type="ChEBI" id="CHEBI:58045"/>
        <dbReference type="ChEBI" id="CHEBI:78442"/>
        <dbReference type="ChEBI" id="CHEBI:78528"/>
        <dbReference type="ChEBI" id="CHEBI:456215"/>
        <dbReference type="EC" id="6.1.1.5"/>
    </reaction>
</comment>
<evidence type="ECO:0000256" key="5">
    <source>
        <dbReference type="ARBA" id="ARBA00022840"/>
    </source>
</evidence>
<dbReference type="InterPro" id="IPR002300">
    <property type="entry name" value="aa-tRNA-synth_Ia"/>
</dbReference>
<evidence type="ECO:0000256" key="2">
    <source>
        <dbReference type="ARBA" id="ARBA00022490"/>
    </source>
</evidence>
<dbReference type="GO" id="GO:0005524">
    <property type="term" value="F:ATP binding"/>
    <property type="evidence" value="ECO:0007669"/>
    <property type="project" value="UniProtKB-UniRule"/>
</dbReference>
<dbReference type="AlphaFoldDB" id="A0A2L1GRB1"/>
<proteinExistence type="inferred from homology"/>
<comment type="subunit">
    <text evidence="10">Monomer.</text>
</comment>
<feature type="domain" description="Methionyl/Valyl/Leucyl/Isoleucyl-tRNA synthetase anticodon-binding" evidence="13">
    <location>
        <begin position="684"/>
        <end position="844"/>
    </location>
</feature>
<organism evidence="14 15">
    <name type="scientific">Desulfobulbus oralis</name>
    <dbReference type="NCBI Taxonomy" id="1986146"/>
    <lineage>
        <taxon>Bacteria</taxon>
        <taxon>Pseudomonadati</taxon>
        <taxon>Thermodesulfobacteriota</taxon>
        <taxon>Desulfobulbia</taxon>
        <taxon>Desulfobulbales</taxon>
        <taxon>Desulfobulbaceae</taxon>
        <taxon>Desulfobulbus</taxon>
    </lineage>
</organism>
<comment type="function">
    <text evidence="8 10">Catalyzes the attachment of isoleucine to tRNA(Ile). As IleRS can inadvertently accommodate and process structurally similar amino acids such as valine, to avoid such errors it has two additional distinct tRNA(Ile)-dependent editing activities. One activity is designated as 'pretransfer' editing and involves the hydrolysis of activated Val-AMP. The other activity is designated 'posttransfer' editing and involves deacylation of mischarged Val-tRNA(Ile).</text>
</comment>
<dbReference type="InterPro" id="IPR014729">
    <property type="entry name" value="Rossmann-like_a/b/a_fold"/>
</dbReference>
<dbReference type="GO" id="GO:0004822">
    <property type="term" value="F:isoleucine-tRNA ligase activity"/>
    <property type="evidence" value="ECO:0007669"/>
    <property type="project" value="UniProtKB-UniRule"/>
</dbReference>
<evidence type="ECO:0000259" key="13">
    <source>
        <dbReference type="Pfam" id="PF08264"/>
    </source>
</evidence>
<dbReference type="InterPro" id="IPR050081">
    <property type="entry name" value="Ile-tRNA_ligase"/>
</dbReference>
<dbReference type="InterPro" id="IPR002301">
    <property type="entry name" value="Ile-tRNA-ligase"/>
</dbReference>
<dbReference type="KEGG" id="deo:CAY53_04675"/>
<comment type="cofactor">
    <cofactor evidence="10">
        <name>Zn(2+)</name>
        <dbReference type="ChEBI" id="CHEBI:29105"/>
    </cofactor>
    <text evidence="10">Binds 1 zinc ion per subunit.</text>
</comment>
<evidence type="ECO:0000256" key="4">
    <source>
        <dbReference type="ARBA" id="ARBA00022741"/>
    </source>
</evidence>
<dbReference type="InterPro" id="IPR033708">
    <property type="entry name" value="Anticodon_Ile_BEm"/>
</dbReference>
<feature type="binding site" evidence="10">
    <location>
        <position position="925"/>
    </location>
    <ligand>
        <name>Zn(2+)</name>
        <dbReference type="ChEBI" id="CHEBI:29105"/>
    </ligand>
</feature>
<dbReference type="Proteomes" id="UP000239867">
    <property type="component" value="Chromosome"/>
</dbReference>
<evidence type="ECO:0000256" key="6">
    <source>
        <dbReference type="ARBA" id="ARBA00022917"/>
    </source>
</evidence>
<keyword evidence="15" id="KW-1185">Reference proteome</keyword>
<dbReference type="SUPFAM" id="SSF52374">
    <property type="entry name" value="Nucleotidylyl transferase"/>
    <property type="match status" value="1"/>
</dbReference>
<dbReference type="InterPro" id="IPR009008">
    <property type="entry name" value="Val/Leu/Ile-tRNA-synth_edit"/>
</dbReference>
<dbReference type="Gene3D" id="3.40.50.620">
    <property type="entry name" value="HUPs"/>
    <property type="match status" value="2"/>
</dbReference>
<feature type="binding site" evidence="10">
    <location>
        <position position="922"/>
    </location>
    <ligand>
        <name>Zn(2+)</name>
        <dbReference type="ChEBI" id="CHEBI:29105"/>
    </ligand>
</feature>
<evidence type="ECO:0000256" key="9">
    <source>
        <dbReference type="ARBA" id="ARBA00048359"/>
    </source>
</evidence>
<dbReference type="Pfam" id="PF08264">
    <property type="entry name" value="Anticodon_1"/>
    <property type="match status" value="1"/>
</dbReference>
<sequence>MDYRDTLNLPQTRFKMKANLAQREPQVLKRWEKDRLYDRLQEAARGRALFVLHDGPPYANGNIHIGHAFNKILKDIILRAKRMEGFSAPYVPGWDCHGLPIEHNVDAELGGKKRSIPPVSKRAACRRYAEKWIKTQCSQFQRLGVLGDWEHPYLTFAFDYEADIAREFNRFLLSGAVIRAKKPVYWCNTCGTALAEAEVDYGDHSSPSIYVKFPFREDPAELAPELGGKRVSFVIWTTTPWTLPANMGIALHPDFQYAMVESDGEVLVITEKLVPSCMALFGKKDWRILATIPGPRFEGRHCRHPFMNRDSLLLLADYVTDDTGTGCVHTAPGHGAEDYQTGLRYGLEILSPLDDSGQYTAEAGPYAGLQVPEVNERIIADLKASGALMQAGQISHSYPHCWRCKKPVIYRATPQWFVSMDAQGLRQKALAAIERVQWTPAWGQQRIYDMVSARPDWCLSRQRTWGVPLTVLSCAACGEVLKNEAVCERIDALFRKEGADAWFTHEAADFVPEGLSCNCGSRLFKKEHDILDVWFDSGTSWAAVLEKRPELCFPADLYLEGSDQHRGWFQSSLLASVSNRGLAPYRAVLTHGYTVDGQGKKMSKSVGNVVAPQEIIDKYGAEVLRLWVASENYQDDVKVSDQILKHVTDAYRKLRNTLRFLLSNLYDFDPAKDAVPLEQLMPIDRWALARFAGLSQKVCQAYGRYEFHAVYHSLYNFCGTTISSIYLDVLKDRLYCEAAKGLKRRAAQTAIHRILDGLLRLMAPILCFTAEEAWQHLYGIEEAEEDYTNSVFFAGRPELDDIRPDAEADALWQQCLTLRGEITRVLEIARQNKAIGLSLDAEVVLQAGPEWRHLIADNRALLQELCIVSSLRLASSGERLAFTDTETEGLQIAVQPAPGRKCERCWTISESVGQDSGHPNLCSRCAAVVRGLG</sequence>
<keyword evidence="10" id="KW-0479">Metal-binding</keyword>
<feature type="binding site" evidence="10">
    <location>
        <position position="560"/>
    </location>
    <ligand>
        <name>L-isoleucyl-5'-AMP</name>
        <dbReference type="ChEBI" id="CHEBI:178002"/>
    </ligand>
</feature>
<dbReference type="EMBL" id="CP021255">
    <property type="protein sequence ID" value="AVD72235.1"/>
    <property type="molecule type" value="Genomic_DNA"/>
</dbReference>
<feature type="short sequence motif" description="'KMSKS' region" evidence="10">
    <location>
        <begin position="601"/>
        <end position="605"/>
    </location>
</feature>
<evidence type="ECO:0000256" key="7">
    <source>
        <dbReference type="ARBA" id="ARBA00023146"/>
    </source>
</evidence>
<dbReference type="GO" id="GO:0000049">
    <property type="term" value="F:tRNA binding"/>
    <property type="evidence" value="ECO:0007669"/>
    <property type="project" value="InterPro"/>
</dbReference>
<dbReference type="InterPro" id="IPR013155">
    <property type="entry name" value="M/V/L/I-tRNA-synth_anticd-bd"/>
</dbReference>
<dbReference type="GO" id="GO:0005829">
    <property type="term" value="C:cytosol"/>
    <property type="evidence" value="ECO:0007669"/>
    <property type="project" value="TreeGrafter"/>
</dbReference>
<dbReference type="Pfam" id="PF00133">
    <property type="entry name" value="tRNA-synt_1"/>
    <property type="match status" value="1"/>
</dbReference>
<feature type="binding site" evidence="10">
    <location>
        <position position="902"/>
    </location>
    <ligand>
        <name>Zn(2+)</name>
        <dbReference type="ChEBI" id="CHEBI:29105"/>
    </ligand>
</feature>
<comment type="subcellular location">
    <subcellularLocation>
        <location evidence="10">Cytoplasm</location>
    </subcellularLocation>
</comment>
<keyword evidence="7 10" id="KW-0030">Aminoacyl-tRNA synthetase</keyword>
<feature type="binding site" evidence="10">
    <location>
        <position position="604"/>
    </location>
    <ligand>
        <name>ATP</name>
        <dbReference type="ChEBI" id="CHEBI:30616"/>
    </ligand>
</feature>
<dbReference type="GO" id="GO:0008270">
    <property type="term" value="F:zinc ion binding"/>
    <property type="evidence" value="ECO:0007669"/>
    <property type="project" value="UniProtKB-UniRule"/>
</dbReference>
<comment type="domain">
    <text evidence="10">IleRS has two distinct active sites: one for aminoacylation and one for editing. The misactivated valine is translocated from the active site to the editing site, which sterically excludes the correctly activated isoleucine. The single editing site contains two valyl binding pockets, one specific for each substrate (Val-AMP or Val-tRNA(Ile)).</text>
</comment>
<dbReference type="Gene3D" id="3.90.740.10">
    <property type="entry name" value="Valyl/Leucyl/Isoleucyl-tRNA synthetase, editing domain"/>
    <property type="match status" value="1"/>
</dbReference>
<evidence type="ECO:0000256" key="10">
    <source>
        <dbReference type="HAMAP-Rule" id="MF_02002"/>
    </source>
</evidence>
<dbReference type="RefSeq" id="WP_104937440.1">
    <property type="nucleotide sequence ID" value="NZ_CP021255.1"/>
</dbReference>
<comment type="similarity">
    <text evidence="1 10">Belongs to the class-I aminoacyl-tRNA synthetase family. IleS type 1 subfamily.</text>
</comment>
<dbReference type="Pfam" id="PF06827">
    <property type="entry name" value="zf-FPG_IleRS"/>
    <property type="match status" value="1"/>
</dbReference>
<dbReference type="PANTHER" id="PTHR42765">
    <property type="entry name" value="SOLEUCYL-TRNA SYNTHETASE"/>
    <property type="match status" value="1"/>
</dbReference>
<dbReference type="GO" id="GO:0002161">
    <property type="term" value="F:aminoacyl-tRNA deacylase activity"/>
    <property type="evidence" value="ECO:0007669"/>
    <property type="project" value="InterPro"/>
</dbReference>
<keyword evidence="2 10" id="KW-0963">Cytoplasm</keyword>
<dbReference type="OrthoDB" id="9810365at2"/>
<dbReference type="CDD" id="cd07960">
    <property type="entry name" value="Anticodon_Ia_Ile_BEm"/>
    <property type="match status" value="1"/>
</dbReference>
<dbReference type="NCBIfam" id="TIGR00392">
    <property type="entry name" value="ileS"/>
    <property type="match status" value="1"/>
</dbReference>
<evidence type="ECO:0000313" key="14">
    <source>
        <dbReference type="EMBL" id="AVD72235.1"/>
    </source>
</evidence>
<feature type="domain" description="Aminoacyl-tRNA synthetase class Ia" evidence="11">
    <location>
        <begin position="26"/>
        <end position="640"/>
    </location>
</feature>
<dbReference type="CDD" id="cd00818">
    <property type="entry name" value="IleRS_core"/>
    <property type="match status" value="1"/>
</dbReference>
<keyword evidence="10" id="KW-0862">Zinc</keyword>
<keyword evidence="4 10" id="KW-0547">Nucleotide-binding</keyword>
<dbReference type="HAMAP" id="MF_02002">
    <property type="entry name" value="Ile_tRNA_synth_type1"/>
    <property type="match status" value="1"/>
</dbReference>
<name>A0A2L1GRB1_9BACT</name>
<evidence type="ECO:0000313" key="15">
    <source>
        <dbReference type="Proteomes" id="UP000239867"/>
    </source>
</evidence>
<accession>A0A2L1GRB1</accession>
<reference evidence="14 15" key="1">
    <citation type="journal article" date="2018" name="MBio">
        <title>Insights into the evolution of host association through the isolation and characterization of a novel human periodontal pathobiont, Desulfobulbus oralis.</title>
        <authorList>
            <person name="Cross K.L."/>
            <person name="Chirania P."/>
            <person name="Xiong W."/>
            <person name="Beall C.J."/>
            <person name="Elkins J.G."/>
            <person name="Giannone R.J."/>
            <person name="Griffen A.L."/>
            <person name="Guss A.M."/>
            <person name="Hettich R.L."/>
            <person name="Joshi S.S."/>
            <person name="Mokrzan E.M."/>
            <person name="Martin R.K."/>
            <person name="Zhulin I.B."/>
            <person name="Leys E.J."/>
            <person name="Podar M."/>
        </authorList>
    </citation>
    <scope>NUCLEOTIDE SEQUENCE [LARGE SCALE GENOMIC DNA]</scope>
    <source>
        <strain evidence="14 15">ORNL</strain>
    </source>
</reference>
<evidence type="ECO:0000256" key="8">
    <source>
        <dbReference type="ARBA" id="ARBA00025217"/>
    </source>
</evidence>
<dbReference type="Gene3D" id="1.10.10.830">
    <property type="entry name" value="Ile-tRNA synthetase CP2 domain-like"/>
    <property type="match status" value="1"/>
</dbReference>
<dbReference type="PROSITE" id="PS00178">
    <property type="entry name" value="AA_TRNA_LIGASE_I"/>
    <property type="match status" value="1"/>
</dbReference>
<feature type="domain" description="Zinc finger FPG/IleRS-type" evidence="12">
    <location>
        <begin position="901"/>
        <end position="927"/>
    </location>
</feature>
<dbReference type="EC" id="6.1.1.5" evidence="10"/>
<dbReference type="InterPro" id="IPR001412">
    <property type="entry name" value="aa-tRNA-synth_I_CS"/>
</dbReference>
<dbReference type="InterPro" id="IPR009080">
    <property type="entry name" value="tRNAsynth_Ia_anticodon-bd"/>
</dbReference>
<protein>
    <recommendedName>
        <fullName evidence="10">Isoleucine--tRNA ligase</fullName>
        <ecNumber evidence="10">6.1.1.5</ecNumber>
    </recommendedName>
    <alternativeName>
        <fullName evidence="10">Isoleucyl-tRNA synthetase</fullName>
        <shortName evidence="10">IleRS</shortName>
    </alternativeName>
</protein>
<dbReference type="PRINTS" id="PR00984">
    <property type="entry name" value="TRNASYNTHILE"/>
</dbReference>
<dbReference type="FunFam" id="1.10.730.20:FF:000001">
    <property type="entry name" value="Isoleucine--tRNA ligase"/>
    <property type="match status" value="1"/>
</dbReference>
<dbReference type="SUPFAM" id="SSF47323">
    <property type="entry name" value="Anticodon-binding domain of a subclass of class I aminoacyl-tRNA synthetases"/>
    <property type="match status" value="1"/>
</dbReference>
<evidence type="ECO:0000256" key="3">
    <source>
        <dbReference type="ARBA" id="ARBA00022598"/>
    </source>
</evidence>
<evidence type="ECO:0000259" key="11">
    <source>
        <dbReference type="Pfam" id="PF00133"/>
    </source>
</evidence>
<feature type="short sequence motif" description="'HIGH' region" evidence="10">
    <location>
        <begin position="57"/>
        <end position="67"/>
    </location>
</feature>
<feature type="binding site" evidence="10">
    <location>
        <position position="905"/>
    </location>
    <ligand>
        <name>Zn(2+)</name>
        <dbReference type="ChEBI" id="CHEBI:29105"/>
    </ligand>
</feature>
<dbReference type="InterPro" id="IPR010663">
    <property type="entry name" value="Znf_FPG/IleRS"/>
</dbReference>
<keyword evidence="3 10" id="KW-0436">Ligase</keyword>
<dbReference type="InterPro" id="IPR023585">
    <property type="entry name" value="Ile-tRNA-ligase_type1"/>
</dbReference>
<evidence type="ECO:0000256" key="1">
    <source>
        <dbReference type="ARBA" id="ARBA00006887"/>
    </source>
</evidence>